<dbReference type="InterPro" id="IPR037293">
    <property type="entry name" value="Gal_Oxidase_central_sf"/>
</dbReference>
<name>A0A0C3CQL1_9AGAM</name>
<dbReference type="HOGENOM" id="CLU_3033717_0_0_1"/>
<dbReference type="PANTHER" id="PTHR32208:SF21">
    <property type="entry name" value="LOW QUALITY PROTEIN: ALDEHYDE OXIDASE GLOX-LIKE"/>
    <property type="match status" value="1"/>
</dbReference>
<dbReference type="STRING" id="1036808.A0A0C3CQL1"/>
<proteinExistence type="predicted"/>
<gene>
    <name evidence="1" type="ORF">SCLCIDRAFT_1225046</name>
</gene>
<dbReference type="OrthoDB" id="2019572at2759"/>
<accession>A0A0C3CQL1</accession>
<dbReference type="PANTHER" id="PTHR32208">
    <property type="entry name" value="SECRETED PROTEIN-RELATED"/>
    <property type="match status" value="1"/>
</dbReference>
<dbReference type="AlphaFoldDB" id="A0A0C3CQL1"/>
<evidence type="ECO:0000313" key="1">
    <source>
        <dbReference type="EMBL" id="KIM50890.1"/>
    </source>
</evidence>
<keyword evidence="2" id="KW-1185">Reference proteome</keyword>
<organism evidence="1 2">
    <name type="scientific">Scleroderma citrinum Foug A</name>
    <dbReference type="NCBI Taxonomy" id="1036808"/>
    <lineage>
        <taxon>Eukaryota</taxon>
        <taxon>Fungi</taxon>
        <taxon>Dikarya</taxon>
        <taxon>Basidiomycota</taxon>
        <taxon>Agaricomycotina</taxon>
        <taxon>Agaricomycetes</taxon>
        <taxon>Agaricomycetidae</taxon>
        <taxon>Boletales</taxon>
        <taxon>Sclerodermatineae</taxon>
        <taxon>Sclerodermataceae</taxon>
        <taxon>Scleroderma</taxon>
    </lineage>
</organism>
<reference evidence="2" key="2">
    <citation type="submission" date="2015-01" db="EMBL/GenBank/DDBJ databases">
        <title>Evolutionary Origins and Diversification of the Mycorrhizal Mutualists.</title>
        <authorList>
            <consortium name="DOE Joint Genome Institute"/>
            <consortium name="Mycorrhizal Genomics Consortium"/>
            <person name="Kohler A."/>
            <person name="Kuo A."/>
            <person name="Nagy L.G."/>
            <person name="Floudas D."/>
            <person name="Copeland A."/>
            <person name="Barry K.W."/>
            <person name="Cichocki N."/>
            <person name="Veneault-Fourrey C."/>
            <person name="LaButti K."/>
            <person name="Lindquist E.A."/>
            <person name="Lipzen A."/>
            <person name="Lundell T."/>
            <person name="Morin E."/>
            <person name="Murat C."/>
            <person name="Riley R."/>
            <person name="Ohm R."/>
            <person name="Sun H."/>
            <person name="Tunlid A."/>
            <person name="Henrissat B."/>
            <person name="Grigoriev I.V."/>
            <person name="Hibbett D.S."/>
            <person name="Martin F."/>
        </authorList>
    </citation>
    <scope>NUCLEOTIDE SEQUENCE [LARGE SCALE GENOMIC DNA]</scope>
    <source>
        <strain evidence="2">Foug A</strain>
    </source>
</reference>
<reference evidence="1 2" key="1">
    <citation type="submission" date="2014-04" db="EMBL/GenBank/DDBJ databases">
        <authorList>
            <consortium name="DOE Joint Genome Institute"/>
            <person name="Kuo A."/>
            <person name="Kohler A."/>
            <person name="Nagy L.G."/>
            <person name="Floudas D."/>
            <person name="Copeland A."/>
            <person name="Barry K.W."/>
            <person name="Cichocki N."/>
            <person name="Veneault-Fourrey C."/>
            <person name="LaButti K."/>
            <person name="Lindquist E.A."/>
            <person name="Lipzen A."/>
            <person name="Lundell T."/>
            <person name="Morin E."/>
            <person name="Murat C."/>
            <person name="Sun H."/>
            <person name="Tunlid A."/>
            <person name="Henrissat B."/>
            <person name="Grigoriev I.V."/>
            <person name="Hibbett D.S."/>
            <person name="Martin F."/>
            <person name="Nordberg H.P."/>
            <person name="Cantor M.N."/>
            <person name="Hua S.X."/>
        </authorList>
    </citation>
    <scope>NUCLEOTIDE SEQUENCE [LARGE SCALE GENOMIC DNA]</scope>
    <source>
        <strain evidence="1 2">Foug A</strain>
    </source>
</reference>
<dbReference type="InterPro" id="IPR011043">
    <property type="entry name" value="Gal_Oxase/kelch_b-propeller"/>
</dbReference>
<protein>
    <submittedName>
        <fullName evidence="1">Glyoxal oxidase</fullName>
    </submittedName>
</protein>
<dbReference type="SUPFAM" id="SSF50965">
    <property type="entry name" value="Galactose oxidase, central domain"/>
    <property type="match status" value="1"/>
</dbReference>
<dbReference type="Proteomes" id="UP000053989">
    <property type="component" value="Unassembled WGS sequence"/>
</dbReference>
<evidence type="ECO:0000313" key="2">
    <source>
        <dbReference type="Proteomes" id="UP000053989"/>
    </source>
</evidence>
<dbReference type="EMBL" id="KN822313">
    <property type="protein sequence ID" value="KIM50890.1"/>
    <property type="molecule type" value="Genomic_DNA"/>
</dbReference>
<dbReference type="InParanoid" id="A0A0C3CQL1"/>
<sequence>MYHSEATLLPDGRVLVSGSDPQTPGHPKELRLEVYTPPYLNQGFRQPPFTITEID</sequence>
<dbReference type="Gene3D" id="2.130.10.80">
    <property type="entry name" value="Galactose oxidase/kelch, beta-propeller"/>
    <property type="match status" value="1"/>
</dbReference>